<sequence>MMLRAIEFHDPEHTEPKVLQLLSNPSLLSRSSKTIISIIDAPCHKRSWCPSSFPNLIELVVWRSPSSRTSPLFDVRLIKDLANLQYLVLASGFTGIRNLTCWPSSCKRLVWTCPSDAHSSKLSVPAIPPNIGLQWISLRAYAVRIQDLTSILGRISELVIHAMYVFVTLPPTCYPSLTDPSRVLMGSSSSSSSGGGRMKAWRRWKRDHDWANEGLRALSHMLVTDVGLLMFRLRFSRVLISQPLSGRFKEASWRMLGLHKNDGDDEEPSGNHAEVPPPPSSDDDMGRCSHHCASCGQPYNRVPDYSSSSEGDGDGEGKTEGSESHPHDSDDEYDDLMYDEVTPDQVMAAFRQSIDAYASMLAAQTPGSSLSSGCRAPQRPAMPMPLSSGTGCRRGSSFIAQASLEGAHEPLRQPVDYSKVVPLLESRQNPGQDREVMFTRKHQDPAEPARLRFEQPGGARGSLPLRSTLPGLLHSARPVQALSFAPWPYPSKEAILGDEPTNTTFTPPRSISHPDLDAFPGTFPPPSCTPAAAPAAATDADAGVASKYSTASVPVPVGLHKTGAASQSSASCVSAAAVSPSSLASSVTAAPLASGPGSSSTCTPQGPTSAQEAPSLELCSHPVCYASDSDAGEEPAEAQHSAAQHGGSSSRGGGRTGARHAAANAAAAATADDGLLTQACPGGLQGAPGADGAAAHEDASSGADGQALQPATWQEQYGQLQRALITHPRFIATSAHTLHKINFLQLPRGYEEAAMRALFTPFMVLTKVSLITMEDPATCLPPAILPVSVVKVAFHAGSPNQRFDAKVISNLTELWRLALHGYASLDLSAIPEVRPGLLLKIVETPEREAPLGKPGVDVLMPKGRVVDMSLQIGTDSSVSDIERMGAPFVTKVDLNAWAPLCKDMNLRSPAGVELHYSDSSPISLFETLQNSSLDQFTMCIATDMHGDIAAVPPSATTVAQRRQEGQRCPPVFAFVSASGMRTHGVHLAMMVKHGRVGRSWDLEVMDASIVDDEEGLLFFTFFKSDEPPNDANAPAVPPGFAVDNPVGMALANAQLHLANLQMAGQGPEGGVNEALAAATAALAAPELMDLYQFGGAHAEHPGGGPDLLDELD</sequence>
<feature type="compositionally biased region" description="Polar residues" evidence="1">
    <location>
        <begin position="500"/>
        <end position="509"/>
    </location>
</feature>
<feature type="compositionally biased region" description="Low complexity" evidence="1">
    <location>
        <begin position="638"/>
        <end position="648"/>
    </location>
</feature>
<accession>A0ABQ7GQ85</accession>
<feature type="region of interest" description="Disordered" evidence="1">
    <location>
        <begin position="588"/>
        <end position="614"/>
    </location>
</feature>
<organism evidence="2 3">
    <name type="scientific">Dunaliella salina</name>
    <name type="common">Green alga</name>
    <name type="synonym">Protococcus salinus</name>
    <dbReference type="NCBI Taxonomy" id="3046"/>
    <lineage>
        <taxon>Eukaryota</taxon>
        <taxon>Viridiplantae</taxon>
        <taxon>Chlorophyta</taxon>
        <taxon>core chlorophytes</taxon>
        <taxon>Chlorophyceae</taxon>
        <taxon>CS clade</taxon>
        <taxon>Chlamydomonadales</taxon>
        <taxon>Dunaliellaceae</taxon>
        <taxon>Dunaliella</taxon>
    </lineage>
</organism>
<gene>
    <name evidence="2" type="ORF">DUNSADRAFT_5402</name>
</gene>
<name>A0ABQ7GQ85_DUNSA</name>
<feature type="region of interest" description="Disordered" evidence="1">
    <location>
        <begin position="686"/>
        <end position="707"/>
    </location>
</feature>
<dbReference type="EMBL" id="MU069643">
    <property type="protein sequence ID" value="KAF5836775.1"/>
    <property type="molecule type" value="Genomic_DNA"/>
</dbReference>
<feature type="compositionally biased region" description="Low complexity" evidence="1">
    <location>
        <begin position="588"/>
        <end position="600"/>
    </location>
</feature>
<evidence type="ECO:0000313" key="3">
    <source>
        <dbReference type="Proteomes" id="UP000815325"/>
    </source>
</evidence>
<feature type="region of interest" description="Disordered" evidence="1">
    <location>
        <begin position="259"/>
        <end position="335"/>
    </location>
</feature>
<feature type="region of interest" description="Disordered" evidence="1">
    <location>
        <begin position="629"/>
        <end position="665"/>
    </location>
</feature>
<comment type="caution">
    <text evidence="2">The sequence shown here is derived from an EMBL/GenBank/DDBJ whole genome shotgun (WGS) entry which is preliminary data.</text>
</comment>
<keyword evidence="3" id="KW-1185">Reference proteome</keyword>
<proteinExistence type="predicted"/>
<feature type="region of interest" description="Disordered" evidence="1">
    <location>
        <begin position="499"/>
        <end position="534"/>
    </location>
</feature>
<dbReference type="Proteomes" id="UP000815325">
    <property type="component" value="Unassembled WGS sequence"/>
</dbReference>
<feature type="compositionally biased region" description="Basic and acidic residues" evidence="1">
    <location>
        <begin position="315"/>
        <end position="328"/>
    </location>
</feature>
<protein>
    <submittedName>
        <fullName evidence="2">Uncharacterized protein</fullName>
    </submittedName>
</protein>
<reference evidence="2" key="1">
    <citation type="submission" date="2017-08" db="EMBL/GenBank/DDBJ databases">
        <authorList>
            <person name="Polle J.E."/>
            <person name="Barry K."/>
            <person name="Cushman J."/>
            <person name="Schmutz J."/>
            <person name="Tran D."/>
            <person name="Hathwaick L.T."/>
            <person name="Yim W.C."/>
            <person name="Jenkins J."/>
            <person name="Mckie-Krisberg Z.M."/>
            <person name="Prochnik S."/>
            <person name="Lindquist E."/>
            <person name="Dockter R.B."/>
            <person name="Adam C."/>
            <person name="Molina H."/>
            <person name="Bunkerborg J."/>
            <person name="Jin E."/>
            <person name="Buchheim M."/>
            <person name="Magnuson J."/>
        </authorList>
    </citation>
    <scope>NUCLEOTIDE SEQUENCE</scope>
    <source>
        <strain evidence="2">CCAP 19/18</strain>
    </source>
</reference>
<evidence type="ECO:0000313" key="2">
    <source>
        <dbReference type="EMBL" id="KAF5836775.1"/>
    </source>
</evidence>
<evidence type="ECO:0000256" key="1">
    <source>
        <dbReference type="SAM" id="MobiDB-lite"/>
    </source>
</evidence>
<feature type="compositionally biased region" description="Polar residues" evidence="1">
    <location>
        <begin position="601"/>
        <end position="612"/>
    </location>
</feature>